<dbReference type="PANTHER" id="PTHR33164:SF99">
    <property type="entry name" value="MARR FAMILY REGULATORY PROTEIN"/>
    <property type="match status" value="1"/>
</dbReference>
<keyword evidence="3" id="KW-1185">Reference proteome</keyword>
<protein>
    <submittedName>
        <fullName evidence="2">MarR family transcriptional regulator</fullName>
    </submittedName>
</protein>
<dbReference type="SMART" id="SM00347">
    <property type="entry name" value="HTH_MARR"/>
    <property type="match status" value="1"/>
</dbReference>
<dbReference type="CDD" id="cd00090">
    <property type="entry name" value="HTH_ARSR"/>
    <property type="match status" value="1"/>
</dbReference>
<dbReference type="SUPFAM" id="SSF46785">
    <property type="entry name" value="Winged helix' DNA-binding domain"/>
    <property type="match status" value="1"/>
</dbReference>
<dbReference type="Pfam" id="PF12802">
    <property type="entry name" value="MarR_2"/>
    <property type="match status" value="1"/>
</dbReference>
<organism evidence="2 3">
    <name type="scientific">Actinomycetospora succinea</name>
    <dbReference type="NCBI Taxonomy" id="663603"/>
    <lineage>
        <taxon>Bacteria</taxon>
        <taxon>Bacillati</taxon>
        <taxon>Actinomycetota</taxon>
        <taxon>Actinomycetes</taxon>
        <taxon>Pseudonocardiales</taxon>
        <taxon>Pseudonocardiaceae</taxon>
        <taxon>Actinomycetospora</taxon>
    </lineage>
</organism>
<dbReference type="EMBL" id="SNYO01000012">
    <property type="protein sequence ID" value="TDQ47804.1"/>
    <property type="molecule type" value="Genomic_DNA"/>
</dbReference>
<comment type="caution">
    <text evidence="2">The sequence shown here is derived from an EMBL/GenBank/DDBJ whole genome shotgun (WGS) entry which is preliminary data.</text>
</comment>
<name>A0A4R6UW87_9PSEU</name>
<dbReference type="PANTHER" id="PTHR33164">
    <property type="entry name" value="TRANSCRIPTIONAL REGULATOR, MARR FAMILY"/>
    <property type="match status" value="1"/>
</dbReference>
<sequence>MTAAVSLAGGAVDAHVLAAEQAAGLTGLRVGHGYVVQLLLAAPHTVGEIARRLGVTQQAASKTVGELVTRGYVARTDDPDGDRRRHPLALTDAGHRAVATARAARADLEDRLTDRVGADDVAAARRVLAALLDELGLGGPVAERRVPPPADRF</sequence>
<dbReference type="GO" id="GO:0006950">
    <property type="term" value="P:response to stress"/>
    <property type="evidence" value="ECO:0007669"/>
    <property type="project" value="TreeGrafter"/>
</dbReference>
<accession>A0A4R6UW87</accession>
<evidence type="ECO:0000313" key="3">
    <source>
        <dbReference type="Proteomes" id="UP000295705"/>
    </source>
</evidence>
<dbReference type="Gene3D" id="1.10.10.10">
    <property type="entry name" value="Winged helix-like DNA-binding domain superfamily/Winged helix DNA-binding domain"/>
    <property type="match status" value="1"/>
</dbReference>
<proteinExistence type="predicted"/>
<dbReference type="GO" id="GO:0003700">
    <property type="term" value="F:DNA-binding transcription factor activity"/>
    <property type="evidence" value="ECO:0007669"/>
    <property type="project" value="InterPro"/>
</dbReference>
<dbReference type="InterPro" id="IPR011991">
    <property type="entry name" value="ArsR-like_HTH"/>
</dbReference>
<dbReference type="PROSITE" id="PS50995">
    <property type="entry name" value="HTH_MARR_2"/>
    <property type="match status" value="1"/>
</dbReference>
<dbReference type="Proteomes" id="UP000295705">
    <property type="component" value="Unassembled WGS sequence"/>
</dbReference>
<feature type="domain" description="HTH marR-type" evidence="1">
    <location>
        <begin position="1"/>
        <end position="133"/>
    </location>
</feature>
<reference evidence="2 3" key="1">
    <citation type="submission" date="2019-03" db="EMBL/GenBank/DDBJ databases">
        <title>Genomic Encyclopedia of Type Strains, Phase IV (KMG-IV): sequencing the most valuable type-strain genomes for metagenomic binning, comparative biology and taxonomic classification.</title>
        <authorList>
            <person name="Goeker M."/>
        </authorList>
    </citation>
    <scope>NUCLEOTIDE SEQUENCE [LARGE SCALE GENOMIC DNA]</scope>
    <source>
        <strain evidence="2 3">DSM 45775</strain>
    </source>
</reference>
<dbReference type="InterPro" id="IPR036390">
    <property type="entry name" value="WH_DNA-bd_sf"/>
</dbReference>
<dbReference type="AlphaFoldDB" id="A0A4R6UW87"/>
<dbReference type="InterPro" id="IPR000835">
    <property type="entry name" value="HTH_MarR-typ"/>
</dbReference>
<evidence type="ECO:0000313" key="2">
    <source>
        <dbReference type="EMBL" id="TDQ47804.1"/>
    </source>
</evidence>
<dbReference type="InterPro" id="IPR039422">
    <property type="entry name" value="MarR/SlyA-like"/>
</dbReference>
<dbReference type="InterPro" id="IPR036388">
    <property type="entry name" value="WH-like_DNA-bd_sf"/>
</dbReference>
<gene>
    <name evidence="2" type="ORF">EV188_11274</name>
</gene>
<evidence type="ECO:0000259" key="1">
    <source>
        <dbReference type="PROSITE" id="PS50995"/>
    </source>
</evidence>